<accession>A0AAU9DUH8</accession>
<keyword evidence="2" id="KW-1185">Reference proteome</keyword>
<dbReference type="GO" id="GO:0004521">
    <property type="term" value="F:RNA endonuclease activity"/>
    <property type="evidence" value="ECO:0007669"/>
    <property type="project" value="InterPro"/>
</dbReference>
<dbReference type="Gene3D" id="3.10.129.130">
    <property type="match status" value="1"/>
</dbReference>
<dbReference type="GO" id="GO:0003723">
    <property type="term" value="F:RNA binding"/>
    <property type="evidence" value="ECO:0007669"/>
    <property type="project" value="InterPro"/>
</dbReference>
<evidence type="ECO:0000313" key="2">
    <source>
        <dbReference type="Proteomes" id="UP001321861"/>
    </source>
</evidence>
<organism evidence="1 2">
    <name type="scientific">Xylocopilactobacillus apicola</name>
    <dbReference type="NCBI Taxonomy" id="2932184"/>
    <lineage>
        <taxon>Bacteria</taxon>
        <taxon>Bacillati</taxon>
        <taxon>Bacillota</taxon>
        <taxon>Bacilli</taxon>
        <taxon>Lactobacillales</taxon>
        <taxon>Lactobacillaceae</taxon>
        <taxon>Xylocopilactobacillus</taxon>
    </lineage>
</organism>
<proteinExistence type="predicted"/>
<protein>
    <recommendedName>
        <fullName evidence="3">Transposase</fullName>
    </recommendedName>
</protein>
<name>A0AAU9DUH8_9LACO</name>
<reference evidence="1 2" key="1">
    <citation type="journal article" date="2023" name="Microbiol. Spectr.">
        <title>Symbiosis of Carpenter Bees with Uncharacterized Lactic Acid Bacteria Showing NAD Auxotrophy.</title>
        <authorList>
            <person name="Kawasaki S."/>
            <person name="Ozawa K."/>
            <person name="Mori T."/>
            <person name="Yamamoto A."/>
            <person name="Ito M."/>
            <person name="Ohkuma M."/>
            <person name="Sakamoto M."/>
            <person name="Matsutani M."/>
        </authorList>
    </citation>
    <scope>NUCLEOTIDE SEQUENCE [LARGE SCALE GENOMIC DNA]</scope>
    <source>
        <strain evidence="1 2">XA3</strain>
    </source>
</reference>
<dbReference type="InterPro" id="IPR025911">
    <property type="entry name" value="ToxN/AbiQ_toxin"/>
</dbReference>
<dbReference type="KEGG" id="xap:XA3_15790"/>
<evidence type="ECO:0008006" key="3">
    <source>
        <dbReference type="Google" id="ProtNLM"/>
    </source>
</evidence>
<sequence length="89" mass="10619">MLAVLNINNMIPVPASKCCILDLIQVKDINYRNLLQREHLLCRRKKKLIFKNAALLRRFIFDEPETHENIRRYCCDLRALEGYCKNIEQ</sequence>
<dbReference type="AlphaFoldDB" id="A0AAU9DUH8"/>
<evidence type="ECO:0000313" key="1">
    <source>
        <dbReference type="EMBL" id="BDR59138.1"/>
    </source>
</evidence>
<dbReference type="Pfam" id="PF13958">
    <property type="entry name" value="ToxN_toxin"/>
    <property type="match status" value="1"/>
</dbReference>
<dbReference type="EMBL" id="AP026802">
    <property type="protein sequence ID" value="BDR59138.1"/>
    <property type="molecule type" value="Genomic_DNA"/>
</dbReference>
<dbReference type="InterPro" id="IPR053735">
    <property type="entry name" value="Type_III_TA_endoRNase"/>
</dbReference>
<gene>
    <name evidence="1" type="ORF">XA3_15790</name>
</gene>
<dbReference type="Proteomes" id="UP001321861">
    <property type="component" value="Chromosome"/>
</dbReference>